<gene>
    <name evidence="2" type="ORF">PCOR1329_LOCUS55125</name>
</gene>
<keyword evidence="3" id="KW-1185">Reference proteome</keyword>
<dbReference type="Proteomes" id="UP001189429">
    <property type="component" value="Unassembled WGS sequence"/>
</dbReference>
<evidence type="ECO:0000313" key="3">
    <source>
        <dbReference type="Proteomes" id="UP001189429"/>
    </source>
</evidence>
<comment type="caution">
    <text evidence="2">The sequence shown here is derived from an EMBL/GenBank/DDBJ whole genome shotgun (WGS) entry which is preliminary data.</text>
</comment>
<feature type="compositionally biased region" description="Basic residues" evidence="1">
    <location>
        <begin position="84"/>
        <end position="93"/>
    </location>
</feature>
<feature type="region of interest" description="Disordered" evidence="1">
    <location>
        <begin position="52"/>
        <end position="101"/>
    </location>
</feature>
<feature type="region of interest" description="Disordered" evidence="1">
    <location>
        <begin position="1"/>
        <end position="37"/>
    </location>
</feature>
<dbReference type="PROSITE" id="PS51257">
    <property type="entry name" value="PROKAR_LIPOPROTEIN"/>
    <property type="match status" value="1"/>
</dbReference>
<sequence length="134" mass="13731">MTNRATSSCMVTTSTVSDSANLTATSTASSTSASCSSTGVVESVSATSSSATLCATQSSSPVRPAQGEQWHDGDSSTVLSVPRRPGRGLRRPARVASAARPPSCAWPVSQIHHLPPPCFQCFGAALGDPPVRRS</sequence>
<accession>A0ABN9V9E0</accession>
<proteinExistence type="predicted"/>
<organism evidence="2 3">
    <name type="scientific">Prorocentrum cordatum</name>
    <dbReference type="NCBI Taxonomy" id="2364126"/>
    <lineage>
        <taxon>Eukaryota</taxon>
        <taxon>Sar</taxon>
        <taxon>Alveolata</taxon>
        <taxon>Dinophyceae</taxon>
        <taxon>Prorocentrales</taxon>
        <taxon>Prorocentraceae</taxon>
        <taxon>Prorocentrum</taxon>
    </lineage>
</organism>
<protein>
    <submittedName>
        <fullName evidence="2">Uncharacterized protein</fullName>
    </submittedName>
</protein>
<reference evidence="2" key="1">
    <citation type="submission" date="2023-10" db="EMBL/GenBank/DDBJ databases">
        <authorList>
            <person name="Chen Y."/>
            <person name="Shah S."/>
            <person name="Dougan E. K."/>
            <person name="Thang M."/>
            <person name="Chan C."/>
        </authorList>
    </citation>
    <scope>NUCLEOTIDE SEQUENCE [LARGE SCALE GENOMIC DNA]</scope>
</reference>
<dbReference type="EMBL" id="CAUYUJ010016750">
    <property type="protein sequence ID" value="CAK0868468.1"/>
    <property type="molecule type" value="Genomic_DNA"/>
</dbReference>
<evidence type="ECO:0000256" key="1">
    <source>
        <dbReference type="SAM" id="MobiDB-lite"/>
    </source>
</evidence>
<name>A0ABN9V9E0_9DINO</name>
<evidence type="ECO:0000313" key="2">
    <source>
        <dbReference type="EMBL" id="CAK0868468.1"/>
    </source>
</evidence>